<proteinExistence type="predicted"/>
<evidence type="ECO:0008006" key="4">
    <source>
        <dbReference type="Google" id="ProtNLM"/>
    </source>
</evidence>
<dbReference type="Proteomes" id="UP000627838">
    <property type="component" value="Unassembled WGS sequence"/>
</dbReference>
<evidence type="ECO:0000313" key="2">
    <source>
        <dbReference type="EMBL" id="MBE1532573.1"/>
    </source>
</evidence>
<evidence type="ECO:0000313" key="3">
    <source>
        <dbReference type="Proteomes" id="UP000627838"/>
    </source>
</evidence>
<keyword evidence="1" id="KW-0732">Signal</keyword>
<protein>
    <recommendedName>
        <fullName evidence="4">Small secreted protein</fullName>
    </recommendedName>
</protein>
<comment type="caution">
    <text evidence="2">The sequence shown here is derived from an EMBL/GenBank/DDBJ whole genome shotgun (WGS) entry which is preliminary data.</text>
</comment>
<dbReference type="EMBL" id="JADBDZ010000001">
    <property type="protein sequence ID" value="MBE1532573.1"/>
    <property type="molecule type" value="Genomic_DNA"/>
</dbReference>
<feature type="signal peptide" evidence="1">
    <location>
        <begin position="1"/>
        <end position="23"/>
    </location>
</feature>
<evidence type="ECO:0000256" key="1">
    <source>
        <dbReference type="SAM" id="SignalP"/>
    </source>
</evidence>
<keyword evidence="3" id="KW-1185">Reference proteome</keyword>
<feature type="chain" id="PRO_5046265483" description="Small secreted protein" evidence="1">
    <location>
        <begin position="24"/>
        <end position="143"/>
    </location>
</feature>
<name>A0ABR9JQ05_9ACTN</name>
<accession>A0ABR9JQ05</accession>
<dbReference type="RefSeq" id="WP_192759245.1">
    <property type="nucleotide sequence ID" value="NZ_JADBDZ010000001.1"/>
</dbReference>
<dbReference type="PROSITE" id="PS51257">
    <property type="entry name" value="PROKAR_LIPOPROTEIN"/>
    <property type="match status" value="1"/>
</dbReference>
<reference evidence="2 3" key="1">
    <citation type="submission" date="2020-10" db="EMBL/GenBank/DDBJ databases">
        <title>Sequencing the genomes of 1000 actinobacteria strains.</title>
        <authorList>
            <person name="Klenk H.-P."/>
        </authorList>
    </citation>
    <scope>NUCLEOTIDE SEQUENCE [LARGE SCALE GENOMIC DNA]</scope>
    <source>
        <strain evidence="2 3">DSM 46744</strain>
    </source>
</reference>
<sequence length="143" mass="14278">MRMSATKLVGVLAVGGALFTSTACGPLGDIAGGGAKDEACKNIETELRGIASSSPSFTGGGTDQTANEWLDAASKIRSEGENAGGDVQSAASAFATDLETVANSLKQLSSGNLSGGTPNISQMQQHGQELGEACGYSGFRMGG</sequence>
<organism evidence="2 3">
    <name type="scientific">Actinomadura algeriensis</name>
    <dbReference type="NCBI Taxonomy" id="1679523"/>
    <lineage>
        <taxon>Bacteria</taxon>
        <taxon>Bacillati</taxon>
        <taxon>Actinomycetota</taxon>
        <taxon>Actinomycetes</taxon>
        <taxon>Streptosporangiales</taxon>
        <taxon>Thermomonosporaceae</taxon>
        <taxon>Actinomadura</taxon>
    </lineage>
</organism>
<gene>
    <name evidence="2" type="ORF">H4W34_002406</name>
</gene>